<keyword evidence="7" id="KW-0624">Polysaccharide degradation</keyword>
<reference evidence="9" key="1">
    <citation type="submission" date="2021-03" db="EMBL/GenBank/DDBJ databases">
        <title>Actinotalea soli sp. nov., isolated from soil.</title>
        <authorList>
            <person name="Ping W."/>
            <person name="Zhang J."/>
        </authorList>
    </citation>
    <scope>NUCLEOTIDE SEQUENCE</scope>
    <source>
        <strain evidence="9">BY-33</strain>
    </source>
</reference>
<evidence type="ECO:0008006" key="11">
    <source>
        <dbReference type="Google" id="ProtNLM"/>
    </source>
</evidence>
<keyword evidence="3" id="KW-0858">Xylan degradation</keyword>
<accession>A0A939LP32</accession>
<evidence type="ECO:0000256" key="6">
    <source>
        <dbReference type="ARBA" id="ARBA00023277"/>
    </source>
</evidence>
<dbReference type="AlphaFoldDB" id="A0A939LP32"/>
<dbReference type="GO" id="GO:0030600">
    <property type="term" value="F:feruloyl esterase activity"/>
    <property type="evidence" value="ECO:0007669"/>
    <property type="project" value="InterPro"/>
</dbReference>
<dbReference type="RefSeq" id="WP_208055417.1">
    <property type="nucleotide sequence ID" value="NZ_JAGEMK010000003.1"/>
</dbReference>
<keyword evidence="10" id="KW-1185">Reference proteome</keyword>
<dbReference type="GO" id="GO:0005576">
    <property type="term" value="C:extracellular region"/>
    <property type="evidence" value="ECO:0007669"/>
    <property type="project" value="UniProtKB-SubCell"/>
</dbReference>
<evidence type="ECO:0000256" key="5">
    <source>
        <dbReference type="ARBA" id="ARBA00022801"/>
    </source>
</evidence>
<name>A0A939LP32_9CELL</name>
<keyword evidence="4" id="KW-0732">Signal</keyword>
<dbReference type="Proteomes" id="UP000664209">
    <property type="component" value="Unassembled WGS sequence"/>
</dbReference>
<evidence type="ECO:0000313" key="10">
    <source>
        <dbReference type="Proteomes" id="UP000664209"/>
    </source>
</evidence>
<keyword evidence="2" id="KW-0964">Secreted</keyword>
<dbReference type="Gene3D" id="3.40.50.1820">
    <property type="entry name" value="alpha/beta hydrolase"/>
    <property type="match status" value="1"/>
</dbReference>
<feature type="region of interest" description="Disordered" evidence="8">
    <location>
        <begin position="1"/>
        <end position="27"/>
    </location>
</feature>
<dbReference type="PANTHER" id="PTHR38050:SF2">
    <property type="entry name" value="FERULOYL ESTERASE C-RELATED"/>
    <property type="match status" value="1"/>
</dbReference>
<comment type="subcellular location">
    <subcellularLocation>
        <location evidence="1">Secreted</location>
    </subcellularLocation>
</comment>
<gene>
    <name evidence="9" type="ORF">J4G33_08025</name>
</gene>
<evidence type="ECO:0000256" key="7">
    <source>
        <dbReference type="ARBA" id="ARBA00023326"/>
    </source>
</evidence>
<evidence type="ECO:0000313" key="9">
    <source>
        <dbReference type="EMBL" id="MBO1751746.1"/>
    </source>
</evidence>
<feature type="compositionally biased region" description="Low complexity" evidence="8">
    <location>
        <begin position="8"/>
        <end position="20"/>
    </location>
</feature>
<dbReference type="Pfam" id="PF10503">
    <property type="entry name" value="Esterase_PHB"/>
    <property type="match status" value="1"/>
</dbReference>
<dbReference type="EMBL" id="JAGEMK010000003">
    <property type="protein sequence ID" value="MBO1751746.1"/>
    <property type="molecule type" value="Genomic_DNA"/>
</dbReference>
<evidence type="ECO:0000256" key="8">
    <source>
        <dbReference type="SAM" id="MobiDB-lite"/>
    </source>
</evidence>
<dbReference type="InterPro" id="IPR010126">
    <property type="entry name" value="Esterase_phb"/>
</dbReference>
<dbReference type="PANTHER" id="PTHR38050">
    <property type="match status" value="1"/>
</dbReference>
<keyword evidence="5" id="KW-0378">Hydrolase</keyword>
<dbReference type="InterPro" id="IPR043595">
    <property type="entry name" value="FaeB/C/D"/>
</dbReference>
<sequence>MSMSPWQTTTPTAGTTASGPAPSPRRATGAALGVLALTALGACSASEEPTTSPEGDATETVACEAPAPGRSTLDLVVDGVERTAEVYVPEAHDGETLAPAVLALHGSNNTPEMLLQISLLEETAEAEGFVLVVPQGSVPGGDEGTWAWNVPGVTDAPAGTPDDGAFVAELVDTVAADLCVDTQQVYATGYSGGGRMISAVACEDPGLLAAIAPVVGLRAGVPVEAADSETGLEPDAATCDPASGTPVIAFTGTEDPINPAEGGGAPYWGYSAQQATDRWAEINGCEAEPTTETSGAITTATYTSCSEGNELVEHVMEGVGHVWPGGDQGLHAEYVSVLGTPTDEISANALMWEFFTADR</sequence>
<keyword evidence="6" id="KW-0119">Carbohydrate metabolism</keyword>
<dbReference type="InterPro" id="IPR029058">
    <property type="entry name" value="AB_hydrolase_fold"/>
</dbReference>
<proteinExistence type="predicted"/>
<evidence type="ECO:0000256" key="1">
    <source>
        <dbReference type="ARBA" id="ARBA00004613"/>
    </source>
</evidence>
<evidence type="ECO:0000256" key="3">
    <source>
        <dbReference type="ARBA" id="ARBA00022651"/>
    </source>
</evidence>
<dbReference type="GO" id="GO:0045493">
    <property type="term" value="P:xylan catabolic process"/>
    <property type="evidence" value="ECO:0007669"/>
    <property type="project" value="UniProtKB-KW"/>
</dbReference>
<comment type="caution">
    <text evidence="9">The sequence shown here is derived from an EMBL/GenBank/DDBJ whole genome shotgun (WGS) entry which is preliminary data.</text>
</comment>
<organism evidence="9 10">
    <name type="scientific">Actinotalea soli</name>
    <dbReference type="NCBI Taxonomy" id="2819234"/>
    <lineage>
        <taxon>Bacteria</taxon>
        <taxon>Bacillati</taxon>
        <taxon>Actinomycetota</taxon>
        <taxon>Actinomycetes</taxon>
        <taxon>Micrococcales</taxon>
        <taxon>Cellulomonadaceae</taxon>
        <taxon>Actinotalea</taxon>
    </lineage>
</organism>
<dbReference type="SUPFAM" id="SSF53474">
    <property type="entry name" value="alpha/beta-Hydrolases"/>
    <property type="match status" value="1"/>
</dbReference>
<evidence type="ECO:0000256" key="4">
    <source>
        <dbReference type="ARBA" id="ARBA00022729"/>
    </source>
</evidence>
<protein>
    <recommendedName>
        <fullName evidence="11">Polyhydroxybutyrate depolymerase</fullName>
    </recommendedName>
</protein>
<evidence type="ECO:0000256" key="2">
    <source>
        <dbReference type="ARBA" id="ARBA00022525"/>
    </source>
</evidence>